<organism evidence="1">
    <name type="scientific">Brassica cretica</name>
    <name type="common">Mustard</name>
    <dbReference type="NCBI Taxonomy" id="69181"/>
    <lineage>
        <taxon>Eukaryota</taxon>
        <taxon>Viridiplantae</taxon>
        <taxon>Streptophyta</taxon>
        <taxon>Embryophyta</taxon>
        <taxon>Tracheophyta</taxon>
        <taxon>Spermatophyta</taxon>
        <taxon>Magnoliopsida</taxon>
        <taxon>eudicotyledons</taxon>
        <taxon>Gunneridae</taxon>
        <taxon>Pentapetalae</taxon>
        <taxon>rosids</taxon>
        <taxon>malvids</taxon>
        <taxon>Brassicales</taxon>
        <taxon>Brassicaceae</taxon>
        <taxon>Brassiceae</taxon>
        <taxon>Brassica</taxon>
    </lineage>
</organism>
<name>A0A8S9IL80_BRACR</name>
<protein>
    <submittedName>
        <fullName evidence="1">Uncharacterized protein</fullName>
    </submittedName>
</protein>
<sequence length="56" mass="6001">MSRSVLGHHDVGWDGTCRLQFQKSPLFTGNPCWKNLRIISDGGIVVSGGQEGSVDG</sequence>
<proteinExistence type="predicted"/>
<gene>
    <name evidence="1" type="ORF">F2Q70_00004395</name>
</gene>
<comment type="caution">
    <text evidence="1">The sequence shown here is derived from an EMBL/GenBank/DDBJ whole genome shotgun (WGS) entry which is preliminary data.</text>
</comment>
<evidence type="ECO:0000313" key="1">
    <source>
        <dbReference type="EMBL" id="KAF2570614.1"/>
    </source>
</evidence>
<dbReference type="AlphaFoldDB" id="A0A8S9IL80"/>
<reference evidence="1" key="1">
    <citation type="submission" date="2019-12" db="EMBL/GenBank/DDBJ databases">
        <title>Genome sequencing and annotation of Brassica cretica.</title>
        <authorList>
            <person name="Studholme D.J."/>
            <person name="Sarris P.F."/>
        </authorList>
    </citation>
    <scope>NUCLEOTIDE SEQUENCE</scope>
    <source>
        <strain evidence="1">PFS-102/07</strain>
        <tissue evidence="1">Leaf</tissue>
    </source>
</reference>
<dbReference type="EMBL" id="QGKY02001015">
    <property type="protein sequence ID" value="KAF2570614.1"/>
    <property type="molecule type" value="Genomic_DNA"/>
</dbReference>
<accession>A0A8S9IL80</accession>